<keyword evidence="2" id="KW-1185">Reference proteome</keyword>
<gene>
    <name evidence="1" type="ORF">DPMN_150040</name>
</gene>
<comment type="caution">
    <text evidence="1">The sequence shown here is derived from an EMBL/GenBank/DDBJ whole genome shotgun (WGS) entry which is preliminary data.</text>
</comment>
<dbReference type="AlphaFoldDB" id="A0A9D4FIJ6"/>
<name>A0A9D4FIJ6_DREPO</name>
<organism evidence="1 2">
    <name type="scientific">Dreissena polymorpha</name>
    <name type="common">Zebra mussel</name>
    <name type="synonym">Mytilus polymorpha</name>
    <dbReference type="NCBI Taxonomy" id="45954"/>
    <lineage>
        <taxon>Eukaryota</taxon>
        <taxon>Metazoa</taxon>
        <taxon>Spiralia</taxon>
        <taxon>Lophotrochozoa</taxon>
        <taxon>Mollusca</taxon>
        <taxon>Bivalvia</taxon>
        <taxon>Autobranchia</taxon>
        <taxon>Heteroconchia</taxon>
        <taxon>Euheterodonta</taxon>
        <taxon>Imparidentia</taxon>
        <taxon>Neoheterodontei</taxon>
        <taxon>Myida</taxon>
        <taxon>Dreissenoidea</taxon>
        <taxon>Dreissenidae</taxon>
        <taxon>Dreissena</taxon>
    </lineage>
</organism>
<reference evidence="1" key="2">
    <citation type="submission" date="2020-11" db="EMBL/GenBank/DDBJ databases">
        <authorList>
            <person name="McCartney M.A."/>
            <person name="Auch B."/>
            <person name="Kono T."/>
            <person name="Mallez S."/>
            <person name="Becker A."/>
            <person name="Gohl D.M."/>
            <person name="Silverstein K.A.T."/>
            <person name="Koren S."/>
            <person name="Bechman K.B."/>
            <person name="Herman A."/>
            <person name="Abrahante J.E."/>
            <person name="Garbe J."/>
        </authorList>
    </citation>
    <scope>NUCLEOTIDE SEQUENCE</scope>
    <source>
        <strain evidence="1">Duluth1</strain>
        <tissue evidence="1">Whole animal</tissue>
    </source>
</reference>
<accession>A0A9D4FIJ6</accession>
<dbReference type="EMBL" id="JAIWYP010000007">
    <property type="protein sequence ID" value="KAH3796472.1"/>
    <property type="molecule type" value="Genomic_DNA"/>
</dbReference>
<evidence type="ECO:0000313" key="2">
    <source>
        <dbReference type="Proteomes" id="UP000828390"/>
    </source>
</evidence>
<sequence length="54" mass="6466">MIAYESRNDENCSTKKSVSDVYSLMKRMYSTTNSSMMKTELFFLTSDWCYRWQA</sequence>
<protein>
    <submittedName>
        <fullName evidence="1">Uncharacterized protein</fullName>
    </submittedName>
</protein>
<dbReference type="Proteomes" id="UP000828390">
    <property type="component" value="Unassembled WGS sequence"/>
</dbReference>
<evidence type="ECO:0000313" key="1">
    <source>
        <dbReference type="EMBL" id="KAH3796472.1"/>
    </source>
</evidence>
<reference evidence="1" key="1">
    <citation type="journal article" date="2019" name="bioRxiv">
        <title>The Genome of the Zebra Mussel, Dreissena polymorpha: A Resource for Invasive Species Research.</title>
        <authorList>
            <person name="McCartney M.A."/>
            <person name="Auch B."/>
            <person name="Kono T."/>
            <person name="Mallez S."/>
            <person name="Zhang Y."/>
            <person name="Obille A."/>
            <person name="Becker A."/>
            <person name="Abrahante J.E."/>
            <person name="Garbe J."/>
            <person name="Badalamenti J.P."/>
            <person name="Herman A."/>
            <person name="Mangelson H."/>
            <person name="Liachko I."/>
            <person name="Sullivan S."/>
            <person name="Sone E.D."/>
            <person name="Koren S."/>
            <person name="Silverstein K.A.T."/>
            <person name="Beckman K.B."/>
            <person name="Gohl D.M."/>
        </authorList>
    </citation>
    <scope>NUCLEOTIDE SEQUENCE</scope>
    <source>
        <strain evidence="1">Duluth1</strain>
        <tissue evidence="1">Whole animal</tissue>
    </source>
</reference>
<proteinExistence type="predicted"/>